<keyword evidence="3" id="KW-0813">Transport</keyword>
<organism evidence="5 6">
    <name type="scientific">Rhodovastum atsumiense</name>
    <dbReference type="NCBI Taxonomy" id="504468"/>
    <lineage>
        <taxon>Bacteria</taxon>
        <taxon>Pseudomonadati</taxon>
        <taxon>Pseudomonadota</taxon>
        <taxon>Alphaproteobacteria</taxon>
        <taxon>Acetobacterales</taxon>
        <taxon>Acetobacteraceae</taxon>
        <taxon>Rhodovastum</taxon>
    </lineage>
</organism>
<sequence length="410" mass="42756">MTRPRGNATQPDMNIARRSLLGGLLAAPLFPRPPLAAPPLWFSQIVELSGPAARIGDSWRNGVEMAVQEINAAGGLLGRPLQMSTFDSSVGRPAVRRALEGEPLALLGPVTPEAVGLAVPMARAAGITHIVGSDSPDPAAPAGATVASNTAVATATVATVPASNAALGGGMPFRTAPGTALRMRRLARWLAEDAGVRRVALVWSNGWTGRHRHDVLLRELRANGIEIASDQGVAPAPTGFATETATLARSPAEAAVVLLPEAECVRFLKEARRQGLRLPLVGDTTLAAPRVLAQAGAAAEGVRCHVTFTPEASELAAFRGRFLDLFKEEPDAVAAKGYTAIGLLAAGTMRLGRVDRSGLAAALRGLSVPAGAAAMMLDSRWNAMGEMDRASFLVEVRQGRPVVLRSFAPE</sequence>
<keyword evidence="3" id="KW-0029">Amino-acid transport</keyword>
<evidence type="ECO:0000313" key="6">
    <source>
        <dbReference type="Proteomes" id="UP000325255"/>
    </source>
</evidence>
<keyword evidence="2" id="KW-0732">Signal</keyword>
<keyword evidence="6" id="KW-1185">Reference proteome</keyword>
<evidence type="ECO:0000256" key="1">
    <source>
        <dbReference type="ARBA" id="ARBA00010062"/>
    </source>
</evidence>
<dbReference type="Proteomes" id="UP000325255">
    <property type="component" value="Unassembled WGS sequence"/>
</dbReference>
<dbReference type="PANTHER" id="PTHR30483:SF6">
    <property type="entry name" value="PERIPLASMIC BINDING PROTEIN OF ABC TRANSPORTER FOR NATURAL AMINO ACIDS"/>
    <property type="match status" value="1"/>
</dbReference>
<comment type="caution">
    <text evidence="5">The sequence shown here is derived from an EMBL/GenBank/DDBJ whole genome shotgun (WGS) entry which is preliminary data.</text>
</comment>
<proteinExistence type="inferred from homology"/>
<dbReference type="GO" id="GO:0006865">
    <property type="term" value="P:amino acid transport"/>
    <property type="evidence" value="ECO:0007669"/>
    <property type="project" value="UniProtKB-KW"/>
</dbReference>
<feature type="domain" description="Leucine-binding protein" evidence="4">
    <location>
        <begin position="45"/>
        <end position="399"/>
    </location>
</feature>
<protein>
    <submittedName>
        <fullName evidence="5">Amino acid ABC transporter substrate-binding protein</fullName>
    </submittedName>
</protein>
<dbReference type="RefSeq" id="WP_150041607.1">
    <property type="nucleotide sequence ID" value="NZ_OW485601.1"/>
</dbReference>
<dbReference type="OrthoDB" id="9791590at2"/>
<dbReference type="InterPro" id="IPR051010">
    <property type="entry name" value="BCAA_transport"/>
</dbReference>
<comment type="similarity">
    <text evidence="1">Belongs to the leucine-binding protein family.</text>
</comment>
<dbReference type="AlphaFoldDB" id="A0A5M6ISW6"/>
<dbReference type="PANTHER" id="PTHR30483">
    <property type="entry name" value="LEUCINE-SPECIFIC-BINDING PROTEIN"/>
    <property type="match status" value="1"/>
</dbReference>
<dbReference type="Pfam" id="PF13458">
    <property type="entry name" value="Peripla_BP_6"/>
    <property type="match status" value="1"/>
</dbReference>
<evidence type="ECO:0000313" key="5">
    <source>
        <dbReference type="EMBL" id="KAA5611413.1"/>
    </source>
</evidence>
<dbReference type="InterPro" id="IPR028081">
    <property type="entry name" value="Leu-bd"/>
</dbReference>
<dbReference type="InterPro" id="IPR028082">
    <property type="entry name" value="Peripla_BP_I"/>
</dbReference>
<dbReference type="Gene3D" id="3.40.50.2300">
    <property type="match status" value="2"/>
</dbReference>
<evidence type="ECO:0000259" key="4">
    <source>
        <dbReference type="Pfam" id="PF13458"/>
    </source>
</evidence>
<dbReference type="CDD" id="cd06268">
    <property type="entry name" value="PBP1_ABC_transporter_LIVBP-like"/>
    <property type="match status" value="1"/>
</dbReference>
<name>A0A5M6ISW6_9PROT</name>
<reference evidence="5 6" key="1">
    <citation type="submission" date="2019-09" db="EMBL/GenBank/DDBJ databases">
        <title>Genome sequence of Rhodovastum atsumiense, a diverse member of the Acetobacteraceae family of non-sulfur purple photosynthetic bacteria.</title>
        <authorList>
            <person name="Meyer T."/>
            <person name="Kyndt J."/>
        </authorList>
    </citation>
    <scope>NUCLEOTIDE SEQUENCE [LARGE SCALE GENOMIC DNA]</scope>
    <source>
        <strain evidence="5 6">DSM 21279</strain>
    </source>
</reference>
<gene>
    <name evidence="5" type="ORF">F1189_14865</name>
</gene>
<dbReference type="SUPFAM" id="SSF53822">
    <property type="entry name" value="Periplasmic binding protein-like I"/>
    <property type="match status" value="1"/>
</dbReference>
<accession>A0A5M6ISW6</accession>
<evidence type="ECO:0000256" key="2">
    <source>
        <dbReference type="ARBA" id="ARBA00022729"/>
    </source>
</evidence>
<dbReference type="EMBL" id="VWPK01000021">
    <property type="protein sequence ID" value="KAA5611413.1"/>
    <property type="molecule type" value="Genomic_DNA"/>
</dbReference>
<evidence type="ECO:0000256" key="3">
    <source>
        <dbReference type="ARBA" id="ARBA00022970"/>
    </source>
</evidence>